<gene>
    <name evidence="2" type="ORF">J0A69_09695</name>
</gene>
<dbReference type="Pfam" id="PF08818">
    <property type="entry name" value="DUF1801"/>
    <property type="match status" value="1"/>
</dbReference>
<dbReference type="EMBL" id="JAFKCU010000002">
    <property type="protein sequence ID" value="MBN7815703.1"/>
    <property type="molecule type" value="Genomic_DNA"/>
</dbReference>
<evidence type="ECO:0000259" key="1">
    <source>
        <dbReference type="Pfam" id="PF08818"/>
    </source>
</evidence>
<accession>A0ABS3CF46</accession>
<reference evidence="2 3" key="1">
    <citation type="submission" date="2021-03" db="EMBL/GenBank/DDBJ databases">
        <title>novel species isolated from a fishpond in China.</title>
        <authorList>
            <person name="Lu H."/>
            <person name="Cai Z."/>
        </authorList>
    </citation>
    <scope>NUCLEOTIDE SEQUENCE [LARGE SCALE GENOMIC DNA]</scope>
    <source>
        <strain evidence="2 3">YJ13C</strain>
    </source>
</reference>
<feature type="domain" description="YdhG-like" evidence="1">
    <location>
        <begin position="20"/>
        <end position="106"/>
    </location>
</feature>
<name>A0ABS3CF46_9BACT</name>
<comment type="caution">
    <text evidence="2">The sequence shown here is derived from an EMBL/GenBank/DDBJ whole genome shotgun (WGS) entry which is preliminary data.</text>
</comment>
<organism evidence="2 3">
    <name type="scientific">Algoriphagus pacificus</name>
    <dbReference type="NCBI Taxonomy" id="2811234"/>
    <lineage>
        <taxon>Bacteria</taxon>
        <taxon>Pseudomonadati</taxon>
        <taxon>Bacteroidota</taxon>
        <taxon>Cytophagia</taxon>
        <taxon>Cytophagales</taxon>
        <taxon>Cyclobacteriaceae</taxon>
        <taxon>Algoriphagus</taxon>
    </lineage>
</organism>
<proteinExistence type="predicted"/>
<dbReference type="Proteomes" id="UP000664480">
    <property type="component" value="Unassembled WGS sequence"/>
</dbReference>
<evidence type="ECO:0000313" key="3">
    <source>
        <dbReference type="Proteomes" id="UP000664480"/>
    </source>
</evidence>
<dbReference type="InterPro" id="IPR014922">
    <property type="entry name" value="YdhG-like"/>
</dbReference>
<protein>
    <submittedName>
        <fullName evidence="2">DUF1801 domain-containing protein</fullName>
    </submittedName>
</protein>
<keyword evidence="3" id="KW-1185">Reference proteome</keyword>
<evidence type="ECO:0000313" key="2">
    <source>
        <dbReference type="EMBL" id="MBN7815703.1"/>
    </source>
</evidence>
<dbReference type="SUPFAM" id="SSF159888">
    <property type="entry name" value="YdhG-like"/>
    <property type="match status" value="1"/>
</dbReference>
<sequence>MNPKPSSIEEYISWFSPEIQEKLQIIRETLKKAVPEATEVISYHMPAIKTTEVLVYYAAMKNHLGYYPTNLPIIEFKKELEGYQTSKGAIQIPYSQELPLELISDIAIFRKEMAQQSAEMKKLKKKSK</sequence>
<dbReference type="RefSeq" id="WP_206586357.1">
    <property type="nucleotide sequence ID" value="NZ_JAFKCU010000002.1"/>
</dbReference>
<dbReference type="Gene3D" id="3.90.1150.200">
    <property type="match status" value="1"/>
</dbReference>